<comment type="caution">
    <text evidence="1">The sequence shown here is derived from an EMBL/GenBank/DDBJ whole genome shotgun (WGS) entry which is preliminary data.</text>
</comment>
<name>W6TFC2_HOLOB</name>
<protein>
    <submittedName>
        <fullName evidence="1">Uncharacterized protein</fullName>
    </submittedName>
</protein>
<gene>
    <name evidence="1" type="ORF">P618_200094</name>
</gene>
<reference evidence="1 2" key="1">
    <citation type="journal article" date="2014" name="FEMS Microbiol. Lett.">
        <title>Draft genome sequences of three Holospora species (Holospora obtusa, Holospora undulata, and Holospora elegans), endonuclear symbiotic bacteria of the ciliate Paramecium caudatum.</title>
        <authorList>
            <person name="Dohra H."/>
            <person name="Tanaka K."/>
            <person name="Suzuki T."/>
            <person name="Fujishima M."/>
            <person name="Suzuki H."/>
        </authorList>
    </citation>
    <scope>NUCLEOTIDE SEQUENCE [LARGE SCALE GENOMIC DNA]</scope>
    <source>
        <strain evidence="1 2">F1</strain>
    </source>
</reference>
<evidence type="ECO:0000313" key="2">
    <source>
        <dbReference type="Proteomes" id="UP000019112"/>
    </source>
</evidence>
<dbReference type="EMBL" id="AWTR02000011">
    <property type="protein sequence ID" value="ETZ07706.1"/>
    <property type="molecule type" value="Genomic_DNA"/>
</dbReference>
<evidence type="ECO:0000313" key="1">
    <source>
        <dbReference type="EMBL" id="ETZ07706.1"/>
    </source>
</evidence>
<organism evidence="1 2">
    <name type="scientific">Holospora obtusa F1</name>
    <dbReference type="NCBI Taxonomy" id="1399147"/>
    <lineage>
        <taxon>Bacteria</taxon>
        <taxon>Pseudomonadati</taxon>
        <taxon>Pseudomonadota</taxon>
        <taxon>Alphaproteobacteria</taxon>
        <taxon>Holosporales</taxon>
        <taxon>Holosporaceae</taxon>
        <taxon>Holospora</taxon>
    </lineage>
</organism>
<keyword evidence="2" id="KW-1185">Reference proteome</keyword>
<dbReference type="AlphaFoldDB" id="W6TFC2"/>
<accession>W6TFC2</accession>
<proteinExistence type="predicted"/>
<sequence length="61" mass="7313">MSKANEDKKIEEIAKLFNASISVYRRLKKLGFSYKKTFTDLQSSQEKRKRYKETVRKSCIY</sequence>
<dbReference type="Proteomes" id="UP000019112">
    <property type="component" value="Unassembled WGS sequence"/>
</dbReference>
<dbReference type="RefSeq" id="WP_021827712.1">
    <property type="nucleotide sequence ID" value="NZ_AWTR02000011.1"/>
</dbReference>